<evidence type="ECO:0000256" key="5">
    <source>
        <dbReference type="ARBA" id="ARBA00022741"/>
    </source>
</evidence>
<name>A0ABT9VBY0_9BACI</name>
<dbReference type="SUPFAM" id="SSF56037">
    <property type="entry name" value="PheT/TilS domain"/>
    <property type="match status" value="1"/>
</dbReference>
<dbReference type="PANTHER" id="PTHR43033:SF1">
    <property type="entry name" value="TRNA(ILE)-LYSIDINE SYNTHASE-RELATED"/>
    <property type="match status" value="1"/>
</dbReference>
<sequence length="456" mass="52108">MEEQVKQFIQEQGLIHKGDELYVAVSGGVDSMALLHLLYSMQSEWNLSLTVLTVDHQLRGEESAADSLFVANQAADLSIPCRVLKVDTKAYQQKNQTGVQEAARILRYDAFAKEVSESGKLVLAHHGDDQVETMFMRLSKGVLPRGMDASKQLDALHVIRPLLTVSKEQIKDYVNQHSISFREDPSNASDHYTRNRFRHQLLPFVQSENPNIHNSAMDLHHELSEDHQMLNEWAEERMGLISQFCEQKVTFSINSFKALPLPLQRRGFHLILNYLSVSNQSYRHDFQSFKMWLESEAPNSEWTLRQGLKAIKSYDTCTVTTQTFEPNSYAIPLNVGDMHRLPNGWTIQVQELSSENSKTIDLNPHIVVGSKSDVTWPLTVRTRRPGDRIRPKGLNGHKKVKDIFIDEKVPLHERDTWPVVTDADGRVLWIPLLKQSDWADLSDTHHIILSIDESES</sequence>
<evidence type="ECO:0000313" key="11">
    <source>
        <dbReference type="Proteomes" id="UP001224359"/>
    </source>
</evidence>
<dbReference type="InterPro" id="IPR011063">
    <property type="entry name" value="TilS/TtcA_N"/>
</dbReference>
<keyword evidence="6 8" id="KW-0067">ATP-binding</keyword>
<evidence type="ECO:0000256" key="7">
    <source>
        <dbReference type="ARBA" id="ARBA00048539"/>
    </source>
</evidence>
<keyword evidence="3 8" id="KW-0436">Ligase</keyword>
<proteinExistence type="inferred from homology"/>
<dbReference type="NCBIfam" id="TIGR02432">
    <property type="entry name" value="lysidine_TilS_N"/>
    <property type="match status" value="1"/>
</dbReference>
<dbReference type="SMART" id="SM00977">
    <property type="entry name" value="TilS_C"/>
    <property type="match status" value="1"/>
</dbReference>
<comment type="caution">
    <text evidence="10">The sequence shown here is derived from an EMBL/GenBank/DDBJ whole genome shotgun (WGS) entry which is preliminary data.</text>
</comment>
<comment type="function">
    <text evidence="8">Ligates lysine onto the cytidine present at position 34 of the AUA codon-specific tRNA(Ile) that contains the anticodon CAU, in an ATP-dependent manner. Cytidine is converted to lysidine, thus changing the amino acid specificity of the tRNA from methionine to isoleucine.</text>
</comment>
<evidence type="ECO:0000313" key="10">
    <source>
        <dbReference type="EMBL" id="MDQ0158466.1"/>
    </source>
</evidence>
<dbReference type="Proteomes" id="UP001224359">
    <property type="component" value="Unassembled WGS sequence"/>
</dbReference>
<dbReference type="SUPFAM" id="SSF82829">
    <property type="entry name" value="MesJ substrate recognition domain-like"/>
    <property type="match status" value="1"/>
</dbReference>
<dbReference type="SUPFAM" id="SSF52402">
    <property type="entry name" value="Adenine nucleotide alpha hydrolases-like"/>
    <property type="match status" value="1"/>
</dbReference>
<dbReference type="CDD" id="cd01992">
    <property type="entry name" value="TilS_N"/>
    <property type="match status" value="1"/>
</dbReference>
<keyword evidence="2 8" id="KW-0963">Cytoplasm</keyword>
<comment type="subcellular location">
    <subcellularLocation>
        <location evidence="1 8">Cytoplasm</location>
    </subcellularLocation>
</comment>
<evidence type="ECO:0000256" key="2">
    <source>
        <dbReference type="ARBA" id="ARBA00022490"/>
    </source>
</evidence>
<evidence type="ECO:0000256" key="8">
    <source>
        <dbReference type="HAMAP-Rule" id="MF_01161"/>
    </source>
</evidence>
<dbReference type="HAMAP" id="MF_01161">
    <property type="entry name" value="tRNA_Ile_lys_synt"/>
    <property type="match status" value="1"/>
</dbReference>
<evidence type="ECO:0000256" key="4">
    <source>
        <dbReference type="ARBA" id="ARBA00022694"/>
    </source>
</evidence>
<dbReference type="Pfam" id="PF01171">
    <property type="entry name" value="ATP_bind_3"/>
    <property type="match status" value="1"/>
</dbReference>
<gene>
    <name evidence="8" type="primary">tilS</name>
    <name evidence="10" type="ORF">J2S77_000416</name>
</gene>
<dbReference type="InterPro" id="IPR012094">
    <property type="entry name" value="tRNA_Ile_lys_synt"/>
</dbReference>
<dbReference type="EC" id="6.3.4.19" evidence="8"/>
<dbReference type="InterPro" id="IPR012795">
    <property type="entry name" value="tRNA_Ile_lys_synt_N"/>
</dbReference>
<dbReference type="Pfam" id="PF11734">
    <property type="entry name" value="TilS_C"/>
    <property type="match status" value="1"/>
</dbReference>
<dbReference type="Gene3D" id="3.40.50.620">
    <property type="entry name" value="HUPs"/>
    <property type="match status" value="1"/>
</dbReference>
<feature type="binding site" evidence="8">
    <location>
        <begin position="26"/>
        <end position="31"/>
    </location>
    <ligand>
        <name>ATP</name>
        <dbReference type="ChEBI" id="CHEBI:30616"/>
    </ligand>
</feature>
<comment type="catalytic activity">
    <reaction evidence="7 8">
        <text>cytidine(34) in tRNA(Ile2) + L-lysine + ATP = lysidine(34) in tRNA(Ile2) + AMP + diphosphate + H(+)</text>
        <dbReference type="Rhea" id="RHEA:43744"/>
        <dbReference type="Rhea" id="RHEA-COMP:10625"/>
        <dbReference type="Rhea" id="RHEA-COMP:10670"/>
        <dbReference type="ChEBI" id="CHEBI:15378"/>
        <dbReference type="ChEBI" id="CHEBI:30616"/>
        <dbReference type="ChEBI" id="CHEBI:32551"/>
        <dbReference type="ChEBI" id="CHEBI:33019"/>
        <dbReference type="ChEBI" id="CHEBI:82748"/>
        <dbReference type="ChEBI" id="CHEBI:83665"/>
        <dbReference type="ChEBI" id="CHEBI:456215"/>
        <dbReference type="EC" id="6.3.4.19"/>
    </reaction>
</comment>
<dbReference type="RefSeq" id="WP_306974171.1">
    <property type="nucleotide sequence ID" value="NZ_JAUSTQ010000001.1"/>
</dbReference>
<dbReference type="EMBL" id="JAUSTQ010000001">
    <property type="protein sequence ID" value="MDQ0158466.1"/>
    <property type="molecule type" value="Genomic_DNA"/>
</dbReference>
<evidence type="ECO:0000256" key="3">
    <source>
        <dbReference type="ARBA" id="ARBA00022598"/>
    </source>
</evidence>
<evidence type="ECO:0000259" key="9">
    <source>
        <dbReference type="SMART" id="SM00977"/>
    </source>
</evidence>
<dbReference type="Gene3D" id="3.30.465.60">
    <property type="match status" value="1"/>
</dbReference>
<dbReference type="InterPro" id="IPR012796">
    <property type="entry name" value="Lysidine-tRNA-synth_C"/>
</dbReference>
<protein>
    <recommendedName>
        <fullName evidence="8">tRNA(Ile)-lysidine synthase</fullName>
        <ecNumber evidence="8">6.3.4.19</ecNumber>
    </recommendedName>
    <alternativeName>
        <fullName evidence="8">tRNA(Ile)-2-lysyl-cytidine synthase</fullName>
    </alternativeName>
    <alternativeName>
        <fullName evidence="8">tRNA(Ile)-lysidine synthetase</fullName>
    </alternativeName>
</protein>
<comment type="domain">
    <text evidence="8">The N-terminal region contains the highly conserved SGGXDS motif, predicted to be a P-loop motif involved in ATP binding.</text>
</comment>
<dbReference type="GO" id="GO:0032267">
    <property type="term" value="F:tRNA(Ile)-lysidine synthase activity"/>
    <property type="evidence" value="ECO:0007669"/>
    <property type="project" value="UniProtKB-EC"/>
</dbReference>
<keyword evidence="11" id="KW-1185">Reference proteome</keyword>
<evidence type="ECO:0000256" key="1">
    <source>
        <dbReference type="ARBA" id="ARBA00004496"/>
    </source>
</evidence>
<feature type="domain" description="Lysidine-tRNA(Ile) synthetase C-terminal" evidence="9">
    <location>
        <begin position="378"/>
        <end position="451"/>
    </location>
</feature>
<comment type="similarity">
    <text evidence="8">Belongs to the tRNA(Ile)-lysidine synthase family.</text>
</comment>
<organism evidence="10 11">
    <name type="scientific">Alkalibacillus salilacus</name>
    <dbReference type="NCBI Taxonomy" id="284582"/>
    <lineage>
        <taxon>Bacteria</taxon>
        <taxon>Bacillati</taxon>
        <taxon>Bacillota</taxon>
        <taxon>Bacilli</taxon>
        <taxon>Bacillales</taxon>
        <taxon>Bacillaceae</taxon>
        <taxon>Alkalibacillus</taxon>
    </lineage>
</organism>
<dbReference type="InterPro" id="IPR014729">
    <property type="entry name" value="Rossmann-like_a/b/a_fold"/>
</dbReference>
<accession>A0ABT9VBY0</accession>
<evidence type="ECO:0000256" key="6">
    <source>
        <dbReference type="ARBA" id="ARBA00022840"/>
    </source>
</evidence>
<keyword evidence="5 8" id="KW-0547">Nucleotide-binding</keyword>
<keyword evidence="4 8" id="KW-0819">tRNA processing</keyword>
<reference evidence="10 11" key="1">
    <citation type="submission" date="2023-07" db="EMBL/GenBank/DDBJ databases">
        <title>Genomic Encyclopedia of Type Strains, Phase IV (KMG-IV): sequencing the most valuable type-strain genomes for metagenomic binning, comparative biology and taxonomic classification.</title>
        <authorList>
            <person name="Goeker M."/>
        </authorList>
    </citation>
    <scope>NUCLEOTIDE SEQUENCE [LARGE SCALE GENOMIC DNA]</scope>
    <source>
        <strain evidence="10 11">DSM 16460</strain>
    </source>
</reference>
<dbReference type="NCBIfam" id="TIGR02433">
    <property type="entry name" value="lysidine_TilS_C"/>
    <property type="match status" value="1"/>
</dbReference>
<dbReference type="PANTHER" id="PTHR43033">
    <property type="entry name" value="TRNA(ILE)-LYSIDINE SYNTHASE-RELATED"/>
    <property type="match status" value="1"/>
</dbReference>